<name>A0A7C4KYH5_9CHLR</name>
<protein>
    <submittedName>
        <fullName evidence="7">Methyl-accepting chemotaxis protein</fullName>
    </submittedName>
</protein>
<dbReference type="SMART" id="SM00283">
    <property type="entry name" value="MA"/>
    <property type="match status" value="1"/>
</dbReference>
<dbReference type="PROSITE" id="PS50885">
    <property type="entry name" value="HAMP"/>
    <property type="match status" value="1"/>
</dbReference>
<sequence>MFNFFNRSIRNQLLTLLAGVVLVLLIAGVISVLVSANAVRAEVERGLMDYTLAKANQMDGFLAAIARVPVQLAASIEADPQPDLDLLNQRMAAILKSNPDIYGTWAGFEPYTYQPDQQLLAAYHWYDNGKPDFVVTTDQDYLDAVWYAPGKTSPKPFWTPPYFDEGLGNVLMTTISVPFHRDGKFWGIATADISTEALNQVLQGIAASEEYNRQAHAILFDEEGNILGIDDYRLAADSVEGLLEVNAASLFGGALQPILEQSAATSYGYRLIKDPFGNAGQVYAAFAQLPASGWTLITFVPQALVQQRVSALMITLAVVILLAALLLAGVLLQYSRSLTQPLQAVTQSLQHMARGELEDDLRLDQRILNRADEIGLVARETHQAAEFLREMIEVAGQIAGGNLQVQVQPRSEKDRLGHAFVQMTANLRGLVAEIVENAQSLLSASSQLTLAAEQAGQAASQIATTMQQVTSGISQQAESVGLTTATFQQMANAIQDVSQGSKEQATAAEQAAVITAEISAALRRVADNSLSGSEEAAKAAEYAQSGAKKVNATLKGMEVIRNQVALSADKVEQMGEQSEKITLIVETIEEIAAQTNLLALNAAIEAARAGEHGKGFAVVADEVRKLAERAAASTREISTLINNIQNTVHEAVTAMQVSAQQVEEGVRQADEAGSALESILKSAQVVLDQSQQTSKAVQQINQSASALVSAMDAVSRIVTQNTAAAQQMAIGSNEVNIAIETIASVSEENSAAVEEVSASVEEMSAQVEEVAAAANSLQEMANTFNMLVARFRLR</sequence>
<dbReference type="Gene3D" id="3.30.450.20">
    <property type="entry name" value="PAS domain"/>
    <property type="match status" value="1"/>
</dbReference>
<dbReference type="Gene3D" id="6.10.340.10">
    <property type="match status" value="1"/>
</dbReference>
<proteinExistence type="inferred from homology"/>
<dbReference type="GO" id="GO:0007165">
    <property type="term" value="P:signal transduction"/>
    <property type="evidence" value="ECO:0007669"/>
    <property type="project" value="UniProtKB-KW"/>
</dbReference>
<feature type="domain" description="HAMP" evidence="6">
    <location>
        <begin position="336"/>
        <end position="393"/>
    </location>
</feature>
<evidence type="ECO:0000259" key="6">
    <source>
        <dbReference type="PROSITE" id="PS50885"/>
    </source>
</evidence>
<dbReference type="Pfam" id="PF00015">
    <property type="entry name" value="MCPsignal"/>
    <property type="match status" value="1"/>
</dbReference>
<evidence type="ECO:0000256" key="2">
    <source>
        <dbReference type="ARBA" id="ARBA00029447"/>
    </source>
</evidence>
<dbReference type="CDD" id="cd06225">
    <property type="entry name" value="HAMP"/>
    <property type="match status" value="2"/>
</dbReference>
<keyword evidence="4" id="KW-0472">Membrane</keyword>
<dbReference type="EMBL" id="DSXR01000023">
    <property type="protein sequence ID" value="HGS86340.1"/>
    <property type="molecule type" value="Genomic_DNA"/>
</dbReference>
<reference evidence="7" key="1">
    <citation type="journal article" date="2020" name="mSystems">
        <title>Genome- and Community-Level Interaction Insights into Carbon Utilization and Element Cycling Functions of Hydrothermarchaeota in Hydrothermal Sediment.</title>
        <authorList>
            <person name="Zhou Z."/>
            <person name="Liu Y."/>
            <person name="Xu W."/>
            <person name="Pan J."/>
            <person name="Luo Z.H."/>
            <person name="Li M."/>
        </authorList>
    </citation>
    <scope>NUCLEOTIDE SEQUENCE [LARGE SCALE GENOMIC DNA]</scope>
    <source>
        <strain evidence="7">SpSt-556</strain>
    </source>
</reference>
<dbReference type="SUPFAM" id="SSF58104">
    <property type="entry name" value="Methyl-accepting chemotaxis protein (MCP) signaling domain"/>
    <property type="match status" value="1"/>
</dbReference>
<dbReference type="PROSITE" id="PS50111">
    <property type="entry name" value="CHEMOTAXIS_TRANSDUC_2"/>
    <property type="match status" value="1"/>
</dbReference>
<comment type="caution">
    <text evidence="7">The sequence shown here is derived from an EMBL/GenBank/DDBJ whole genome shotgun (WGS) entry which is preliminary data.</text>
</comment>
<dbReference type="CDD" id="cd12913">
    <property type="entry name" value="PDC1_MCP_like"/>
    <property type="match status" value="1"/>
</dbReference>
<dbReference type="SMART" id="SM00304">
    <property type="entry name" value="HAMP"/>
    <property type="match status" value="2"/>
</dbReference>
<dbReference type="Pfam" id="PF00672">
    <property type="entry name" value="HAMP"/>
    <property type="match status" value="2"/>
</dbReference>
<dbReference type="InterPro" id="IPR003660">
    <property type="entry name" value="HAMP_dom"/>
</dbReference>
<evidence type="ECO:0000259" key="5">
    <source>
        <dbReference type="PROSITE" id="PS50111"/>
    </source>
</evidence>
<dbReference type="CDD" id="cd11386">
    <property type="entry name" value="MCP_signal"/>
    <property type="match status" value="1"/>
</dbReference>
<dbReference type="AlphaFoldDB" id="A0A7C4KYH5"/>
<dbReference type="PANTHER" id="PTHR32089:SF112">
    <property type="entry name" value="LYSOZYME-LIKE PROTEIN-RELATED"/>
    <property type="match status" value="1"/>
</dbReference>
<evidence type="ECO:0000256" key="1">
    <source>
        <dbReference type="ARBA" id="ARBA00023224"/>
    </source>
</evidence>
<accession>A0A7C4KYH5</accession>
<evidence type="ECO:0000256" key="3">
    <source>
        <dbReference type="PROSITE-ProRule" id="PRU00284"/>
    </source>
</evidence>
<dbReference type="GO" id="GO:0016020">
    <property type="term" value="C:membrane"/>
    <property type="evidence" value="ECO:0007669"/>
    <property type="project" value="InterPro"/>
</dbReference>
<keyword evidence="4" id="KW-1133">Transmembrane helix</keyword>
<dbReference type="Gene3D" id="1.10.287.950">
    <property type="entry name" value="Methyl-accepting chemotaxis protein"/>
    <property type="match status" value="2"/>
</dbReference>
<keyword evidence="4" id="KW-0812">Transmembrane</keyword>
<keyword evidence="1 3" id="KW-0807">Transducer</keyword>
<dbReference type="PANTHER" id="PTHR32089">
    <property type="entry name" value="METHYL-ACCEPTING CHEMOTAXIS PROTEIN MCPB"/>
    <property type="match status" value="1"/>
</dbReference>
<dbReference type="InterPro" id="IPR004089">
    <property type="entry name" value="MCPsignal_dom"/>
</dbReference>
<comment type="similarity">
    <text evidence="2">Belongs to the methyl-accepting chemotaxis (MCP) protein family.</text>
</comment>
<gene>
    <name evidence="7" type="ORF">ENT17_01840</name>
</gene>
<feature type="domain" description="Methyl-accepting transducer" evidence="5">
    <location>
        <begin position="479"/>
        <end position="715"/>
    </location>
</feature>
<dbReference type="Pfam" id="PF22673">
    <property type="entry name" value="MCP-like_PDC_1"/>
    <property type="match status" value="1"/>
</dbReference>
<feature type="transmembrane region" description="Helical" evidence="4">
    <location>
        <begin position="311"/>
        <end position="332"/>
    </location>
</feature>
<organism evidence="7">
    <name type="scientific">Bellilinea caldifistulae</name>
    <dbReference type="NCBI Taxonomy" id="360411"/>
    <lineage>
        <taxon>Bacteria</taxon>
        <taxon>Bacillati</taxon>
        <taxon>Chloroflexota</taxon>
        <taxon>Anaerolineae</taxon>
        <taxon>Anaerolineales</taxon>
        <taxon>Anaerolineaceae</taxon>
        <taxon>Bellilinea</taxon>
    </lineage>
</organism>
<evidence type="ECO:0000313" key="7">
    <source>
        <dbReference type="EMBL" id="HGS86340.1"/>
    </source>
</evidence>
<evidence type="ECO:0000256" key="4">
    <source>
        <dbReference type="SAM" id="Phobius"/>
    </source>
</evidence>